<dbReference type="GO" id="GO:0007130">
    <property type="term" value="P:synaptonemal complex assembly"/>
    <property type="evidence" value="ECO:0000318"/>
    <property type="project" value="GO_Central"/>
</dbReference>
<dbReference type="Pfam" id="PF15162">
    <property type="entry name" value="SCRE"/>
    <property type="match status" value="1"/>
</dbReference>
<keyword evidence="2" id="KW-1185">Reference proteome</keyword>
<evidence type="ECO:0000313" key="1">
    <source>
        <dbReference type="Ensembl" id="ENSORLP00000041536.1"/>
    </source>
</evidence>
<dbReference type="InterPro" id="IPR027857">
    <property type="entry name" value="SCRE"/>
</dbReference>
<dbReference type="Proteomes" id="UP000001038">
    <property type="component" value="Chromosome 4"/>
</dbReference>
<sequence>MAAGRETTSQWKTTVIISSSIQNNESCRILSAQQHRIRFSDSITTGTFIFPLSGTAFLFVEPQERPEDLEELGLMDQIKNFVEIHRNCFLLLYAPFTGPKELKTLKLIQNRFFGSNLKILTVRNYAEMVKGMLIIVKATSKPHVDSIRDRMLLARAHIIETSPVWEMLRDML</sequence>
<dbReference type="PANTHER" id="PTHR31408:SF2">
    <property type="entry name" value="PROTEIN SPO16 HOMOLOG"/>
    <property type="match status" value="1"/>
</dbReference>
<dbReference type="GeneTree" id="ENSGT00390000008285"/>
<dbReference type="STRING" id="8090.ENSORLP00000041536"/>
<accession>A0A3B3ICQ6</accession>
<dbReference type="KEGG" id="ola:101169530"/>
<proteinExistence type="predicted"/>
<protein>
    <submittedName>
        <fullName evidence="1">Chromosome 1 open reading frame 146</fullName>
    </submittedName>
</protein>
<reference evidence="1 2" key="1">
    <citation type="journal article" date="2007" name="Nature">
        <title>The medaka draft genome and insights into vertebrate genome evolution.</title>
        <authorList>
            <person name="Kasahara M."/>
            <person name="Naruse K."/>
            <person name="Sasaki S."/>
            <person name="Nakatani Y."/>
            <person name="Qu W."/>
            <person name="Ahsan B."/>
            <person name="Yamada T."/>
            <person name="Nagayasu Y."/>
            <person name="Doi K."/>
            <person name="Kasai Y."/>
            <person name="Jindo T."/>
            <person name="Kobayashi D."/>
            <person name="Shimada A."/>
            <person name="Toyoda A."/>
            <person name="Kuroki Y."/>
            <person name="Fujiyama A."/>
            <person name="Sasaki T."/>
            <person name="Shimizu A."/>
            <person name="Asakawa S."/>
            <person name="Shimizu N."/>
            <person name="Hashimoto S."/>
            <person name="Yang J."/>
            <person name="Lee Y."/>
            <person name="Matsushima K."/>
            <person name="Sugano S."/>
            <person name="Sakaizumi M."/>
            <person name="Narita T."/>
            <person name="Ohishi K."/>
            <person name="Haga S."/>
            <person name="Ohta F."/>
            <person name="Nomoto H."/>
            <person name="Nogata K."/>
            <person name="Morishita T."/>
            <person name="Endo T."/>
            <person name="Shin-I T."/>
            <person name="Takeda H."/>
            <person name="Morishita S."/>
            <person name="Kohara Y."/>
        </authorList>
    </citation>
    <scope>NUCLEOTIDE SEQUENCE [LARGE SCALE GENOMIC DNA]</scope>
    <source>
        <strain evidence="1 2">Hd-rR</strain>
    </source>
</reference>
<name>A0A3B3ICQ6_ORYLA</name>
<dbReference type="InParanoid" id="A0A3B3ICQ6"/>
<dbReference type="OrthoDB" id="6149480at2759"/>
<dbReference type="GO" id="GO:0005694">
    <property type="term" value="C:chromosome"/>
    <property type="evidence" value="ECO:0000318"/>
    <property type="project" value="GO_Central"/>
</dbReference>
<dbReference type="Bgee" id="ENSORLG00000021853">
    <property type="expression patterns" value="Expressed in ovary and 2 other cell types or tissues"/>
</dbReference>
<reference evidence="1" key="3">
    <citation type="submission" date="2025-09" db="UniProtKB">
        <authorList>
            <consortium name="Ensembl"/>
        </authorList>
    </citation>
    <scope>IDENTIFICATION</scope>
    <source>
        <strain evidence="1">Hd-rR</strain>
    </source>
</reference>
<dbReference type="AlphaFoldDB" id="A0A3B3ICQ6"/>
<evidence type="ECO:0000313" key="2">
    <source>
        <dbReference type="Proteomes" id="UP000001038"/>
    </source>
</evidence>
<reference evidence="1" key="2">
    <citation type="submission" date="2025-08" db="UniProtKB">
        <authorList>
            <consortium name="Ensembl"/>
        </authorList>
    </citation>
    <scope>IDENTIFICATION</scope>
    <source>
        <strain evidence="1">Hd-rR</strain>
    </source>
</reference>
<gene>
    <name evidence="1" type="primary">C1orf146</name>
</gene>
<dbReference type="PANTHER" id="PTHR31408">
    <property type="entry name" value="HYPOTHETICAL PROTEIN LOC689986"/>
    <property type="match status" value="1"/>
</dbReference>
<dbReference type="Ensembl" id="ENSORLT00000030747.1">
    <property type="protein sequence ID" value="ENSORLP00000041536.1"/>
    <property type="gene ID" value="ENSORLG00000021853.1"/>
</dbReference>
<dbReference type="GO" id="GO:0007131">
    <property type="term" value="P:reciprocal meiotic recombination"/>
    <property type="evidence" value="ECO:0000318"/>
    <property type="project" value="GO_Central"/>
</dbReference>
<organism evidence="1 2">
    <name type="scientific">Oryzias latipes</name>
    <name type="common">Japanese rice fish</name>
    <name type="synonym">Japanese killifish</name>
    <dbReference type="NCBI Taxonomy" id="8090"/>
    <lineage>
        <taxon>Eukaryota</taxon>
        <taxon>Metazoa</taxon>
        <taxon>Chordata</taxon>
        <taxon>Craniata</taxon>
        <taxon>Vertebrata</taxon>
        <taxon>Euteleostomi</taxon>
        <taxon>Actinopterygii</taxon>
        <taxon>Neopterygii</taxon>
        <taxon>Teleostei</taxon>
        <taxon>Neoteleostei</taxon>
        <taxon>Acanthomorphata</taxon>
        <taxon>Ovalentaria</taxon>
        <taxon>Atherinomorphae</taxon>
        <taxon>Beloniformes</taxon>
        <taxon>Adrianichthyidae</taxon>
        <taxon>Oryziinae</taxon>
        <taxon>Oryzias</taxon>
    </lineage>
</organism>